<dbReference type="PANTHER" id="PTHR10986">
    <property type="entry name" value="39S RIBOSOMAL PROTEIN L20"/>
    <property type="match status" value="1"/>
</dbReference>
<dbReference type="HAMAP" id="MF_00382">
    <property type="entry name" value="Ribosomal_bL20"/>
    <property type="match status" value="1"/>
</dbReference>
<dbReference type="RefSeq" id="YP_009295308.1">
    <property type="nucleotide sequence ID" value="NC_031161.1"/>
</dbReference>
<dbReference type="EMBL" id="KX247284">
    <property type="protein sequence ID" value="AOH77320.1"/>
    <property type="molecule type" value="Genomic_DNA"/>
</dbReference>
<dbReference type="PRINTS" id="PR00062">
    <property type="entry name" value="RIBOSOMALL20"/>
</dbReference>
<dbReference type="NCBIfam" id="TIGR01032">
    <property type="entry name" value="rplT_bact"/>
    <property type="match status" value="1"/>
</dbReference>
<reference evidence="8" key="1">
    <citation type="journal article" date="2016" name="Mitochondrial DNA Part B Resour">
        <title>Organellar genome analysis of the marine red alga Dasya binghamiae (Dasyaceae, Rhodophyta) reveals an uncharacteristic florideophyte mitogenome structure.</title>
        <authorList>
            <person name="Tamayo D.A."/>
            <person name="Hughey J.R."/>
        </authorList>
    </citation>
    <scope>NUCLEOTIDE SEQUENCE</scope>
</reference>
<evidence type="ECO:0000256" key="5">
    <source>
        <dbReference type="ARBA" id="ARBA00023274"/>
    </source>
</evidence>
<evidence type="ECO:0000313" key="8">
    <source>
        <dbReference type="EMBL" id="AOH77320.1"/>
    </source>
</evidence>
<evidence type="ECO:0000256" key="6">
    <source>
        <dbReference type="RuleBase" id="RU000561"/>
    </source>
</evidence>
<dbReference type="GO" id="GO:0019843">
    <property type="term" value="F:rRNA binding"/>
    <property type="evidence" value="ECO:0007669"/>
    <property type="project" value="UniProtKB-KW"/>
</dbReference>
<evidence type="ECO:0000256" key="1">
    <source>
        <dbReference type="ARBA" id="ARBA00007698"/>
    </source>
</evidence>
<dbReference type="InterPro" id="IPR035566">
    <property type="entry name" value="Ribosomal_protein_bL20_C"/>
</dbReference>
<protein>
    <recommendedName>
        <fullName evidence="7">50S ribosomal protein L20</fullName>
    </recommendedName>
</protein>
<dbReference type="GO" id="GO:0003735">
    <property type="term" value="F:structural constituent of ribosome"/>
    <property type="evidence" value="ECO:0007669"/>
    <property type="project" value="InterPro"/>
</dbReference>
<accession>A0A1C8XS50</accession>
<name>A0A1C8XS50_9FLOR</name>
<dbReference type="GeneID" id="29071591"/>
<keyword evidence="8" id="KW-0934">Plastid</keyword>
<evidence type="ECO:0000256" key="2">
    <source>
        <dbReference type="ARBA" id="ARBA00022730"/>
    </source>
</evidence>
<dbReference type="PROSITE" id="PS00937">
    <property type="entry name" value="RIBOSOMAL_L20"/>
    <property type="match status" value="1"/>
</dbReference>
<dbReference type="FunFam" id="1.10.1900.20:FF:000001">
    <property type="entry name" value="50S ribosomal protein L20"/>
    <property type="match status" value="1"/>
</dbReference>
<dbReference type="AlphaFoldDB" id="A0A1C8XS50"/>
<dbReference type="Gene3D" id="6.10.160.10">
    <property type="match status" value="1"/>
</dbReference>
<comment type="function">
    <text evidence="7">Binds directly to 23S ribosomal RNA and is necessary for the in vitro assembly process of the 50S ribosomal subunit. It is not involved in the protein synthesizing functions of that subunit.</text>
</comment>
<keyword evidence="3 7" id="KW-0694">RNA-binding</keyword>
<sequence>MTRVKRGNVARKRRKKVLKLAKGFRGSHSKLFRTAKQQVLKSLKYSYIGRKNKKRYYRRLWIMRINASVRLYDISYSQFIYLIKKNKIALNRKMLAQLAIMHEKAFISIIKYVQSKNNNKILIN</sequence>
<dbReference type="InterPro" id="IPR049946">
    <property type="entry name" value="RIBOSOMAL_L20_CS"/>
</dbReference>
<proteinExistence type="inferred from homology"/>
<dbReference type="GO" id="GO:1990904">
    <property type="term" value="C:ribonucleoprotein complex"/>
    <property type="evidence" value="ECO:0007669"/>
    <property type="project" value="UniProtKB-KW"/>
</dbReference>
<geneLocation type="plastid" evidence="8"/>
<evidence type="ECO:0000256" key="4">
    <source>
        <dbReference type="ARBA" id="ARBA00022980"/>
    </source>
</evidence>
<keyword evidence="2 7" id="KW-0699">rRNA-binding</keyword>
<gene>
    <name evidence="8" type="primary">rpl20</name>
</gene>
<evidence type="ECO:0000256" key="3">
    <source>
        <dbReference type="ARBA" id="ARBA00022884"/>
    </source>
</evidence>
<dbReference type="GO" id="GO:0005840">
    <property type="term" value="C:ribosome"/>
    <property type="evidence" value="ECO:0007669"/>
    <property type="project" value="UniProtKB-KW"/>
</dbReference>
<dbReference type="InterPro" id="IPR005813">
    <property type="entry name" value="Ribosomal_bL20"/>
</dbReference>
<dbReference type="Gene3D" id="1.10.1900.20">
    <property type="entry name" value="Ribosomal protein L20"/>
    <property type="match status" value="1"/>
</dbReference>
<dbReference type="SUPFAM" id="SSF74731">
    <property type="entry name" value="Ribosomal protein L20"/>
    <property type="match status" value="1"/>
</dbReference>
<dbReference type="CDD" id="cd07026">
    <property type="entry name" value="Ribosomal_L20"/>
    <property type="match status" value="1"/>
</dbReference>
<keyword evidence="5 6" id="KW-0687">Ribonucleoprotein</keyword>
<keyword evidence="4 6" id="KW-0689">Ribosomal protein</keyword>
<evidence type="ECO:0000256" key="7">
    <source>
        <dbReference type="RuleBase" id="RU004311"/>
    </source>
</evidence>
<dbReference type="GO" id="GO:0006412">
    <property type="term" value="P:translation"/>
    <property type="evidence" value="ECO:0007669"/>
    <property type="project" value="InterPro"/>
</dbReference>
<dbReference type="Pfam" id="PF00453">
    <property type="entry name" value="Ribosomal_L20"/>
    <property type="match status" value="1"/>
</dbReference>
<comment type="similarity">
    <text evidence="1 6">Belongs to the bacterial ribosomal protein bL20 family.</text>
</comment>
<organism evidence="8">
    <name type="scientific">Dasya binghamiae</name>
    <dbReference type="NCBI Taxonomy" id="1896963"/>
    <lineage>
        <taxon>Eukaryota</taxon>
        <taxon>Rhodophyta</taxon>
        <taxon>Florideophyceae</taxon>
        <taxon>Rhodymeniophycidae</taxon>
        <taxon>Ceramiales</taxon>
        <taxon>Dasyaceae</taxon>
        <taxon>Dasya</taxon>
    </lineage>
</organism>